<reference evidence="2" key="1">
    <citation type="journal article" date="2014" name="Int. J. Syst. Evol. Microbiol.">
        <title>Complete genome sequence of Corynebacterium casei LMG S-19264T (=DSM 44701T), isolated from a smear-ripened cheese.</title>
        <authorList>
            <consortium name="US DOE Joint Genome Institute (JGI-PGF)"/>
            <person name="Walter F."/>
            <person name="Albersmeier A."/>
            <person name="Kalinowski J."/>
            <person name="Ruckert C."/>
        </authorList>
    </citation>
    <scope>NUCLEOTIDE SEQUENCE</scope>
    <source>
        <strain evidence="2">CGMCC 4.7306</strain>
    </source>
</reference>
<keyword evidence="3" id="KW-1185">Reference proteome</keyword>
<protein>
    <submittedName>
        <fullName evidence="2">Uncharacterized protein</fullName>
    </submittedName>
</protein>
<dbReference type="SUPFAM" id="SSF103473">
    <property type="entry name" value="MFS general substrate transporter"/>
    <property type="match status" value="1"/>
</dbReference>
<dbReference type="Proteomes" id="UP000613840">
    <property type="component" value="Unassembled WGS sequence"/>
</dbReference>
<dbReference type="AlphaFoldDB" id="A0A917S6L2"/>
<evidence type="ECO:0000313" key="2">
    <source>
        <dbReference type="EMBL" id="GGL60327.1"/>
    </source>
</evidence>
<accession>A0A917S6L2</accession>
<proteinExistence type="predicted"/>
<sequence length="165" mass="17557">MAVIATAGSGLLALVIAGLAGGWSDWRGVVSLTCGVAAIAAIVTTIRMPMVDDRRGNPLLGLDRRTKRRALRCIRHGDCEGAPIGVNLGHVAFFWGDAQVRGLRLLVPMVLLVLGNALTDGALWFWIFGVGFVVVAVVSVIRGIRDIRACRRFLISRVSGSAPRG</sequence>
<feature type="transmembrane region" description="Helical" evidence="1">
    <location>
        <begin position="124"/>
        <end position="144"/>
    </location>
</feature>
<keyword evidence="1" id="KW-0812">Transmembrane</keyword>
<dbReference type="InterPro" id="IPR036259">
    <property type="entry name" value="MFS_trans_sf"/>
</dbReference>
<dbReference type="EMBL" id="BMMZ01000004">
    <property type="protein sequence ID" value="GGL60327.1"/>
    <property type="molecule type" value="Genomic_DNA"/>
</dbReference>
<organism evidence="2 3">
    <name type="scientific">Microlunatus endophyticus</name>
    <dbReference type="NCBI Taxonomy" id="1716077"/>
    <lineage>
        <taxon>Bacteria</taxon>
        <taxon>Bacillati</taxon>
        <taxon>Actinomycetota</taxon>
        <taxon>Actinomycetes</taxon>
        <taxon>Propionibacteriales</taxon>
        <taxon>Propionibacteriaceae</taxon>
        <taxon>Microlunatus</taxon>
    </lineage>
</organism>
<gene>
    <name evidence="2" type="ORF">GCM10011575_18540</name>
</gene>
<evidence type="ECO:0000313" key="3">
    <source>
        <dbReference type="Proteomes" id="UP000613840"/>
    </source>
</evidence>
<name>A0A917S6L2_9ACTN</name>
<reference evidence="2" key="2">
    <citation type="submission" date="2020-09" db="EMBL/GenBank/DDBJ databases">
        <authorList>
            <person name="Sun Q."/>
            <person name="Zhou Y."/>
        </authorList>
    </citation>
    <scope>NUCLEOTIDE SEQUENCE</scope>
    <source>
        <strain evidence="2">CGMCC 4.7306</strain>
    </source>
</reference>
<feature type="transmembrane region" description="Helical" evidence="1">
    <location>
        <begin position="27"/>
        <end position="46"/>
    </location>
</feature>
<evidence type="ECO:0000256" key="1">
    <source>
        <dbReference type="SAM" id="Phobius"/>
    </source>
</evidence>
<comment type="caution">
    <text evidence="2">The sequence shown here is derived from an EMBL/GenBank/DDBJ whole genome shotgun (WGS) entry which is preliminary data.</text>
</comment>
<keyword evidence="1" id="KW-0472">Membrane</keyword>
<keyword evidence="1" id="KW-1133">Transmembrane helix</keyword>
<dbReference type="RefSeq" id="WP_188894931.1">
    <property type="nucleotide sequence ID" value="NZ_BMMZ01000004.1"/>
</dbReference>